<keyword evidence="5" id="KW-0472">Membrane</keyword>
<evidence type="ECO:0000256" key="1">
    <source>
        <dbReference type="ARBA" id="ARBA00004141"/>
    </source>
</evidence>
<dbReference type="Pfam" id="PF02096">
    <property type="entry name" value="60KD_IMP"/>
    <property type="match status" value="1"/>
</dbReference>
<comment type="similarity">
    <text evidence="2 6">Belongs to the OXA1/ALB3/YidC family.</text>
</comment>
<feature type="domain" description="Membrane insertase YidC/Oxa/ALB C-terminal" evidence="7">
    <location>
        <begin position="10"/>
        <end position="184"/>
    </location>
</feature>
<dbReference type="GO" id="GO:0032977">
    <property type="term" value="F:membrane insertase activity"/>
    <property type="evidence" value="ECO:0007669"/>
    <property type="project" value="InterPro"/>
</dbReference>
<evidence type="ECO:0000256" key="6">
    <source>
        <dbReference type="RuleBase" id="RU003945"/>
    </source>
</evidence>
<dbReference type="PANTHER" id="PTHR12428:SF65">
    <property type="entry name" value="CYTOCHROME C OXIDASE ASSEMBLY PROTEIN COX18, MITOCHONDRIAL"/>
    <property type="match status" value="1"/>
</dbReference>
<dbReference type="EMBL" id="JADNYJ010000001">
    <property type="protein sequence ID" value="KAF8913988.1"/>
    <property type="molecule type" value="Genomic_DNA"/>
</dbReference>
<dbReference type="Proteomes" id="UP000724874">
    <property type="component" value="Unassembled WGS sequence"/>
</dbReference>
<evidence type="ECO:0000256" key="2">
    <source>
        <dbReference type="ARBA" id="ARBA00009877"/>
    </source>
</evidence>
<dbReference type="GO" id="GO:0033617">
    <property type="term" value="P:mitochondrial respiratory chain complex IV assembly"/>
    <property type="evidence" value="ECO:0007669"/>
    <property type="project" value="TreeGrafter"/>
</dbReference>
<dbReference type="OrthoDB" id="2436667at2759"/>
<name>A0A9P5P226_GYMJU</name>
<comment type="subcellular location">
    <subcellularLocation>
        <location evidence="1 6">Membrane</location>
        <topology evidence="1 6">Multi-pass membrane protein</topology>
    </subcellularLocation>
</comment>
<evidence type="ECO:0000313" key="8">
    <source>
        <dbReference type="EMBL" id="KAF8913988.1"/>
    </source>
</evidence>
<evidence type="ECO:0000313" key="9">
    <source>
        <dbReference type="Proteomes" id="UP000724874"/>
    </source>
</evidence>
<evidence type="ECO:0000256" key="3">
    <source>
        <dbReference type="ARBA" id="ARBA00022692"/>
    </source>
</evidence>
<proteinExistence type="inferred from homology"/>
<accession>A0A9P5P226</accession>
<organism evidence="8 9">
    <name type="scientific">Gymnopilus junonius</name>
    <name type="common">Spectacular rustgill mushroom</name>
    <name type="synonym">Gymnopilus spectabilis subsp. junonius</name>
    <dbReference type="NCBI Taxonomy" id="109634"/>
    <lineage>
        <taxon>Eukaryota</taxon>
        <taxon>Fungi</taxon>
        <taxon>Dikarya</taxon>
        <taxon>Basidiomycota</taxon>
        <taxon>Agaricomycotina</taxon>
        <taxon>Agaricomycetes</taxon>
        <taxon>Agaricomycetidae</taxon>
        <taxon>Agaricales</taxon>
        <taxon>Agaricineae</taxon>
        <taxon>Hymenogastraceae</taxon>
        <taxon>Gymnopilus</taxon>
    </lineage>
</organism>
<dbReference type="GO" id="GO:0005743">
    <property type="term" value="C:mitochondrial inner membrane"/>
    <property type="evidence" value="ECO:0007669"/>
    <property type="project" value="TreeGrafter"/>
</dbReference>
<keyword evidence="4" id="KW-1133">Transmembrane helix</keyword>
<protein>
    <submittedName>
        <fullName evidence="8">Membrane insertase OXA1/ALB3/YidC</fullName>
    </submittedName>
</protein>
<dbReference type="PANTHER" id="PTHR12428">
    <property type="entry name" value="OXA1"/>
    <property type="match status" value="1"/>
</dbReference>
<evidence type="ECO:0000256" key="4">
    <source>
        <dbReference type="ARBA" id="ARBA00022989"/>
    </source>
</evidence>
<gene>
    <name evidence="8" type="ORF">CPB84DRAFT_1758088</name>
</gene>
<keyword evidence="9" id="KW-1185">Reference proteome</keyword>
<sequence>MKASGMRGDKKKLQKFHTEKCIQVLTARRSELIKEHHCSPLPSIILPPLSQLPVFVGFTILLNRLSVAPTPFDSESFLTLTSLVSPDPTMTLPVILGFLTMANVESGNWVMNAAERQQRRAIEEQEAKRIAEGGKPRIHPGKVIKSTLRGLSILRIIVAALTPGSVALYWVTSAAFGLIQTWAMEWSDAQRRRRRLTLLQAGKTVLPRGPKTTTAQRK</sequence>
<evidence type="ECO:0000259" key="7">
    <source>
        <dbReference type="Pfam" id="PF02096"/>
    </source>
</evidence>
<dbReference type="InterPro" id="IPR001708">
    <property type="entry name" value="YidC/ALB3/OXA1/COX18"/>
</dbReference>
<evidence type="ECO:0000256" key="5">
    <source>
        <dbReference type="ARBA" id="ARBA00023136"/>
    </source>
</evidence>
<dbReference type="GO" id="GO:0032979">
    <property type="term" value="P:protein insertion into mitochondrial inner membrane from matrix"/>
    <property type="evidence" value="ECO:0007669"/>
    <property type="project" value="TreeGrafter"/>
</dbReference>
<dbReference type="AlphaFoldDB" id="A0A9P5P226"/>
<keyword evidence="3 6" id="KW-0812">Transmembrane</keyword>
<reference evidence="8" key="1">
    <citation type="submission" date="2020-11" db="EMBL/GenBank/DDBJ databases">
        <authorList>
            <consortium name="DOE Joint Genome Institute"/>
            <person name="Ahrendt S."/>
            <person name="Riley R."/>
            <person name="Andreopoulos W."/>
            <person name="LaButti K."/>
            <person name="Pangilinan J."/>
            <person name="Ruiz-duenas F.J."/>
            <person name="Barrasa J.M."/>
            <person name="Sanchez-Garcia M."/>
            <person name="Camarero S."/>
            <person name="Miyauchi S."/>
            <person name="Serrano A."/>
            <person name="Linde D."/>
            <person name="Babiker R."/>
            <person name="Drula E."/>
            <person name="Ayuso-Fernandez I."/>
            <person name="Pacheco R."/>
            <person name="Padilla G."/>
            <person name="Ferreira P."/>
            <person name="Barriuso J."/>
            <person name="Kellner H."/>
            <person name="Castanera R."/>
            <person name="Alfaro M."/>
            <person name="Ramirez L."/>
            <person name="Pisabarro A.G."/>
            <person name="Kuo A."/>
            <person name="Tritt A."/>
            <person name="Lipzen A."/>
            <person name="He G."/>
            <person name="Yan M."/>
            <person name="Ng V."/>
            <person name="Cullen D."/>
            <person name="Martin F."/>
            <person name="Rosso M.-N."/>
            <person name="Henrissat B."/>
            <person name="Hibbett D."/>
            <person name="Martinez A.T."/>
            <person name="Grigoriev I.V."/>
        </authorList>
    </citation>
    <scope>NUCLEOTIDE SEQUENCE</scope>
    <source>
        <strain evidence="8">AH 44721</strain>
    </source>
</reference>
<comment type="caution">
    <text evidence="8">The sequence shown here is derived from an EMBL/GenBank/DDBJ whole genome shotgun (WGS) entry which is preliminary data.</text>
</comment>
<dbReference type="InterPro" id="IPR028055">
    <property type="entry name" value="YidC/Oxa/ALB_C"/>
</dbReference>